<evidence type="ECO:0000313" key="3">
    <source>
        <dbReference type="Proteomes" id="UP000530850"/>
    </source>
</evidence>
<protein>
    <submittedName>
        <fullName evidence="2">Capsular polysaccharide biosynthesis protein</fullName>
    </submittedName>
</protein>
<keyword evidence="1" id="KW-0812">Transmembrane</keyword>
<name>A0A7W5GQ80_9ACTN</name>
<reference evidence="2 3" key="1">
    <citation type="submission" date="2020-08" db="EMBL/GenBank/DDBJ databases">
        <title>Sequencing the genomes of 1000 actinobacteria strains.</title>
        <authorList>
            <person name="Klenk H.-P."/>
        </authorList>
    </citation>
    <scope>NUCLEOTIDE SEQUENCE [LARGE SCALE GENOMIC DNA]</scope>
    <source>
        <strain evidence="2 3">DSM 22242</strain>
    </source>
</reference>
<dbReference type="Proteomes" id="UP000530850">
    <property type="component" value="Unassembled WGS sequence"/>
</dbReference>
<evidence type="ECO:0000256" key="1">
    <source>
        <dbReference type="SAM" id="Phobius"/>
    </source>
</evidence>
<proteinExistence type="predicted"/>
<keyword evidence="1" id="KW-0472">Membrane</keyword>
<feature type="transmembrane region" description="Helical" evidence="1">
    <location>
        <begin position="13"/>
        <end position="34"/>
    </location>
</feature>
<dbReference type="AlphaFoldDB" id="A0A7W5GQ80"/>
<gene>
    <name evidence="2" type="ORF">FHR31_001021</name>
</gene>
<sequence>MTLNDFILLLRHYLKWVIIVPVLCALLGGTFVVVRDASKEASYSASASLSVVDITDSLSATNLTLLLSSVAQNAIISLEDDGVAVKVAVDDKAQSVKFTATASGAGEAEHAANSAASATMELMKEKLAEQANVFRDEGASSTDLGSPSQEAVSSKAAALDACIYTVAPATAALNTAPTSVVKYAVFGFIGGLIAVVFVLVMIDSVKCPIKTRRDVEEATNHPIVNGCGGVSGVELARANVLTALGGVPPKLCVISGNEQGQAFSQQLASLFKASGDSTEVLFVSPLSSNAAGYFEVQNADATLVCVARWKDSAKSLMLSLEELELARANVIGIALI</sequence>
<dbReference type="EMBL" id="JACHYA010000002">
    <property type="protein sequence ID" value="MBB3171209.1"/>
    <property type="molecule type" value="Genomic_DNA"/>
</dbReference>
<accession>A0A7W5GQ80</accession>
<organism evidence="2 3">
    <name type="scientific">Parvibacter caecicola</name>
    <dbReference type="NCBI Taxonomy" id="747645"/>
    <lineage>
        <taxon>Bacteria</taxon>
        <taxon>Bacillati</taxon>
        <taxon>Actinomycetota</taxon>
        <taxon>Coriobacteriia</taxon>
        <taxon>Coriobacteriales</taxon>
        <taxon>Coriobacteriaceae</taxon>
        <taxon>Parvibacter</taxon>
    </lineage>
</organism>
<keyword evidence="1" id="KW-1133">Transmembrane helix</keyword>
<dbReference type="GeneID" id="93356366"/>
<dbReference type="RefSeq" id="WP_123185070.1">
    <property type="nucleotide sequence ID" value="NZ_JACHYA010000002.1"/>
</dbReference>
<evidence type="ECO:0000313" key="2">
    <source>
        <dbReference type="EMBL" id="MBB3171209.1"/>
    </source>
</evidence>
<comment type="caution">
    <text evidence="2">The sequence shown here is derived from an EMBL/GenBank/DDBJ whole genome shotgun (WGS) entry which is preliminary data.</text>
</comment>
<feature type="transmembrane region" description="Helical" evidence="1">
    <location>
        <begin position="183"/>
        <end position="202"/>
    </location>
</feature>